<reference evidence="9" key="1">
    <citation type="journal article" date="2020" name="Stud. Mycol.">
        <title>101 Dothideomycetes genomes: a test case for predicting lifestyles and emergence of pathogens.</title>
        <authorList>
            <person name="Haridas S."/>
            <person name="Albert R."/>
            <person name="Binder M."/>
            <person name="Bloem J."/>
            <person name="Labutti K."/>
            <person name="Salamov A."/>
            <person name="Andreopoulos B."/>
            <person name="Baker S."/>
            <person name="Barry K."/>
            <person name="Bills G."/>
            <person name="Bluhm B."/>
            <person name="Cannon C."/>
            <person name="Castanera R."/>
            <person name="Culley D."/>
            <person name="Daum C."/>
            <person name="Ezra D."/>
            <person name="Gonzalez J."/>
            <person name="Henrissat B."/>
            <person name="Kuo A."/>
            <person name="Liang C."/>
            <person name="Lipzen A."/>
            <person name="Lutzoni F."/>
            <person name="Magnuson J."/>
            <person name="Mondo S."/>
            <person name="Nolan M."/>
            <person name="Ohm R."/>
            <person name="Pangilinan J."/>
            <person name="Park H.-J."/>
            <person name="Ramirez L."/>
            <person name="Alfaro M."/>
            <person name="Sun H."/>
            <person name="Tritt A."/>
            <person name="Yoshinaga Y."/>
            <person name="Zwiers L.-H."/>
            <person name="Turgeon B."/>
            <person name="Goodwin S."/>
            <person name="Spatafora J."/>
            <person name="Crous P."/>
            <person name="Grigoriev I."/>
        </authorList>
    </citation>
    <scope>NUCLEOTIDE SEQUENCE</scope>
    <source>
        <strain evidence="9">CBS 119925</strain>
    </source>
</reference>
<evidence type="ECO:0000313" key="10">
    <source>
        <dbReference type="Proteomes" id="UP000799440"/>
    </source>
</evidence>
<organism evidence="9 10">
    <name type="scientific">Sporormia fimetaria CBS 119925</name>
    <dbReference type="NCBI Taxonomy" id="1340428"/>
    <lineage>
        <taxon>Eukaryota</taxon>
        <taxon>Fungi</taxon>
        <taxon>Dikarya</taxon>
        <taxon>Ascomycota</taxon>
        <taxon>Pezizomycotina</taxon>
        <taxon>Dothideomycetes</taxon>
        <taxon>Pleosporomycetidae</taxon>
        <taxon>Pleosporales</taxon>
        <taxon>Sporormiaceae</taxon>
        <taxon>Sporormia</taxon>
    </lineage>
</organism>
<dbReference type="OrthoDB" id="2831558at2759"/>
<comment type="similarity">
    <text evidence="2">Belongs to the AIM9 family.</text>
</comment>
<feature type="domain" description="Aminoglycoside phosphotransferase" evidence="8">
    <location>
        <begin position="84"/>
        <end position="343"/>
    </location>
</feature>
<sequence length="438" mass="49973">MKKKPRRQVPKDTVPRHCSTSSHPPPRGTHSNITPAQLYFLRFTRGRFIVDEAENLRRRQIRFDMNKLAHVASESVDAARCAHIRKYADGMFNKAFLMTMDDGQEVVAKVPNPNAGIPHFTTASEVATINFARKVLDTPAPQVYAWNSHAKSHAVGAEFIVIEKVKGVPLSKVWEGMTMPQRFQVLLAMIQLHKRWLAGSFSHYGSLHYSQDVQSPPGGHYVKDGEVVKDSEFTIGPSTGRDWVDGGRSALAIDRGPWTSLVQYLQAVSTRETKAIRSLQEKKLDALSSYLQILDTLIPKDLAITNPYLWHNDLHGDNLYVDPEDYGKVTGIIDWQSCHVSPLFNHNTDPAFIDWDDLKPESLSLVPRPKFSELSPEEKVTAERHYTYYNTFLGWRNLMRVHNPNLYSVIEFRKTSAYGLIFLAHRIFEYGENHFDHF</sequence>
<evidence type="ECO:0000313" key="9">
    <source>
        <dbReference type="EMBL" id="KAF2745051.1"/>
    </source>
</evidence>
<evidence type="ECO:0000256" key="2">
    <source>
        <dbReference type="ARBA" id="ARBA00005543"/>
    </source>
</evidence>
<dbReference type="PANTHER" id="PTHR36091:SF1">
    <property type="entry name" value="ALTERED INHERITANCE OF MITOCHONDRIA PROTEIN 9, MITOCHONDRIAL"/>
    <property type="match status" value="1"/>
</dbReference>
<keyword evidence="5" id="KW-0496">Mitochondrion</keyword>
<comment type="subcellular location">
    <subcellularLocation>
        <location evidence="1">Mitochondrion</location>
    </subcellularLocation>
</comment>
<dbReference type="InterPro" id="IPR011009">
    <property type="entry name" value="Kinase-like_dom_sf"/>
</dbReference>
<proteinExistence type="inferred from homology"/>
<accession>A0A6A6V6X1</accession>
<evidence type="ECO:0000256" key="6">
    <source>
        <dbReference type="ARBA" id="ARBA00031849"/>
    </source>
</evidence>
<evidence type="ECO:0000256" key="1">
    <source>
        <dbReference type="ARBA" id="ARBA00004173"/>
    </source>
</evidence>
<dbReference type="Proteomes" id="UP000799440">
    <property type="component" value="Unassembled WGS sequence"/>
</dbReference>
<dbReference type="AlphaFoldDB" id="A0A6A6V6X1"/>
<evidence type="ECO:0000259" key="8">
    <source>
        <dbReference type="Pfam" id="PF01636"/>
    </source>
</evidence>
<dbReference type="SUPFAM" id="SSF56112">
    <property type="entry name" value="Protein kinase-like (PK-like)"/>
    <property type="match status" value="1"/>
</dbReference>
<evidence type="ECO:0000256" key="5">
    <source>
        <dbReference type="ARBA" id="ARBA00023128"/>
    </source>
</evidence>
<keyword evidence="4" id="KW-0809">Transit peptide</keyword>
<evidence type="ECO:0000256" key="4">
    <source>
        <dbReference type="ARBA" id="ARBA00022946"/>
    </source>
</evidence>
<dbReference type="InterPro" id="IPR051035">
    <property type="entry name" value="Mito_inheritance_9"/>
</dbReference>
<dbReference type="Gene3D" id="3.90.1200.10">
    <property type="match status" value="1"/>
</dbReference>
<protein>
    <recommendedName>
        <fullName evidence="3">Altered inheritance of mitochondria protein 9, mitochondrial</fullName>
    </recommendedName>
    <alternativeName>
        <fullName evidence="6">Found in mitochondrial proteome protein 29</fullName>
    </alternativeName>
</protein>
<dbReference type="EMBL" id="MU006584">
    <property type="protein sequence ID" value="KAF2745051.1"/>
    <property type="molecule type" value="Genomic_DNA"/>
</dbReference>
<dbReference type="InterPro" id="IPR002575">
    <property type="entry name" value="Aminoglycoside_PTrfase"/>
</dbReference>
<evidence type="ECO:0000256" key="3">
    <source>
        <dbReference type="ARBA" id="ARBA00016197"/>
    </source>
</evidence>
<gene>
    <name evidence="9" type="ORF">M011DRAFT_495809</name>
</gene>
<dbReference type="GO" id="GO:0005739">
    <property type="term" value="C:mitochondrion"/>
    <property type="evidence" value="ECO:0007669"/>
    <property type="project" value="UniProtKB-SubCell"/>
</dbReference>
<feature type="region of interest" description="Disordered" evidence="7">
    <location>
        <begin position="1"/>
        <end position="33"/>
    </location>
</feature>
<dbReference type="Pfam" id="PF01636">
    <property type="entry name" value="APH"/>
    <property type="match status" value="1"/>
</dbReference>
<name>A0A6A6V6X1_9PLEO</name>
<keyword evidence="10" id="KW-1185">Reference proteome</keyword>
<evidence type="ECO:0000256" key="7">
    <source>
        <dbReference type="SAM" id="MobiDB-lite"/>
    </source>
</evidence>
<dbReference type="PANTHER" id="PTHR36091">
    <property type="entry name" value="ALTERED INHERITANCE OF MITOCHONDRIA PROTEIN 9, MITOCHONDRIAL"/>
    <property type="match status" value="1"/>
</dbReference>